<organism evidence="7 8">
    <name type="scientific">Halobium salinum</name>
    <dbReference type="NCBI Taxonomy" id="1364940"/>
    <lineage>
        <taxon>Archaea</taxon>
        <taxon>Methanobacteriati</taxon>
        <taxon>Methanobacteriota</taxon>
        <taxon>Stenosarchaea group</taxon>
        <taxon>Halobacteria</taxon>
        <taxon>Halobacteriales</taxon>
        <taxon>Haloferacaceae</taxon>
        <taxon>Halobium</taxon>
    </lineage>
</organism>
<dbReference type="GO" id="GO:0046872">
    <property type="term" value="F:metal ion binding"/>
    <property type="evidence" value="ECO:0007669"/>
    <property type="project" value="UniProtKB-KW"/>
</dbReference>
<name>A0ABD5PAX8_9EURY</name>
<evidence type="ECO:0000256" key="1">
    <source>
        <dbReference type="ARBA" id="ARBA00001946"/>
    </source>
</evidence>
<accession>A0ABD5PAX8</accession>
<feature type="region of interest" description="Disordered" evidence="6">
    <location>
        <begin position="196"/>
        <end position="216"/>
    </location>
</feature>
<dbReference type="Gene3D" id="3.40.50.1000">
    <property type="entry name" value="HAD superfamily/HAD-like"/>
    <property type="match status" value="1"/>
</dbReference>
<dbReference type="NCBIfam" id="TIGR01549">
    <property type="entry name" value="HAD-SF-IA-v1"/>
    <property type="match status" value="1"/>
</dbReference>
<evidence type="ECO:0000256" key="5">
    <source>
        <dbReference type="ARBA" id="ARBA00022842"/>
    </source>
</evidence>
<dbReference type="Pfam" id="PF00702">
    <property type="entry name" value="Hydrolase"/>
    <property type="match status" value="1"/>
</dbReference>
<protein>
    <submittedName>
        <fullName evidence="7">HAD family hydrolase</fullName>
        <ecNumber evidence="7">3.1.3.-</ecNumber>
    </submittedName>
</protein>
<dbReference type="PANTHER" id="PTHR46470">
    <property type="entry name" value="N-ACYLNEURAMINATE-9-PHOSPHATASE"/>
    <property type="match status" value="1"/>
</dbReference>
<evidence type="ECO:0000256" key="4">
    <source>
        <dbReference type="ARBA" id="ARBA00022801"/>
    </source>
</evidence>
<dbReference type="InterPro" id="IPR023214">
    <property type="entry name" value="HAD_sf"/>
</dbReference>
<dbReference type="EC" id="3.1.3.-" evidence="7"/>
<evidence type="ECO:0000313" key="8">
    <source>
        <dbReference type="Proteomes" id="UP001595921"/>
    </source>
</evidence>
<evidence type="ECO:0000313" key="7">
    <source>
        <dbReference type="EMBL" id="MFC4357835.1"/>
    </source>
</evidence>
<feature type="compositionally biased region" description="Basic and acidic residues" evidence="6">
    <location>
        <begin position="202"/>
        <end position="216"/>
    </location>
</feature>
<dbReference type="PANTHER" id="PTHR46470:SF2">
    <property type="entry name" value="GLYCERALDEHYDE 3-PHOSPHATE PHOSPHATASE"/>
    <property type="match status" value="1"/>
</dbReference>
<dbReference type="SFLD" id="SFLDS00003">
    <property type="entry name" value="Haloacid_Dehalogenase"/>
    <property type="match status" value="1"/>
</dbReference>
<dbReference type="SUPFAM" id="SSF56784">
    <property type="entry name" value="HAD-like"/>
    <property type="match status" value="1"/>
</dbReference>
<dbReference type="Proteomes" id="UP001595921">
    <property type="component" value="Unassembled WGS sequence"/>
</dbReference>
<keyword evidence="5" id="KW-0460">Magnesium</keyword>
<sequence>MSDFDAVLFDLDGTLCRGDQSGETLYRGAFEAAGVEPFGRPDELWASLDGPPTPNDEATYLARGFAAVADHHGHTVDADALADGFLATVDNTAVSVLPGAPAALSSARENGPVGLVTNGPEHRQATKLTALDLGDAFDAVVFAGDLPRRKPHREPFDRALDALGVDPVAALHVGDSFEYDVAGARAAGLRAAWYVGGTDGDGDGRPDPDDDRPDYVLRHLNDLGDALGVGGPDG</sequence>
<dbReference type="EMBL" id="JBHSDS010000005">
    <property type="protein sequence ID" value="MFC4357835.1"/>
    <property type="molecule type" value="Genomic_DNA"/>
</dbReference>
<keyword evidence="8" id="KW-1185">Reference proteome</keyword>
<proteinExistence type="inferred from homology"/>
<keyword evidence="3" id="KW-0479">Metal-binding</keyword>
<comment type="caution">
    <text evidence="7">The sequence shown here is derived from an EMBL/GenBank/DDBJ whole genome shotgun (WGS) entry which is preliminary data.</text>
</comment>
<dbReference type="GO" id="GO:0044281">
    <property type="term" value="P:small molecule metabolic process"/>
    <property type="evidence" value="ECO:0007669"/>
    <property type="project" value="UniProtKB-ARBA"/>
</dbReference>
<dbReference type="RefSeq" id="WP_267624568.1">
    <property type="nucleotide sequence ID" value="NZ_JAODIW010000009.1"/>
</dbReference>
<keyword evidence="4 7" id="KW-0378">Hydrolase</keyword>
<evidence type="ECO:0000256" key="2">
    <source>
        <dbReference type="ARBA" id="ARBA00007958"/>
    </source>
</evidence>
<gene>
    <name evidence="7" type="ORF">ACFO0N_07725</name>
</gene>
<dbReference type="AlphaFoldDB" id="A0ABD5PAX8"/>
<dbReference type="InterPro" id="IPR051400">
    <property type="entry name" value="HAD-like_hydrolase"/>
</dbReference>
<reference evidence="7 8" key="1">
    <citation type="journal article" date="2019" name="Int. J. Syst. Evol. Microbiol.">
        <title>The Global Catalogue of Microorganisms (GCM) 10K type strain sequencing project: providing services to taxonomists for standard genome sequencing and annotation.</title>
        <authorList>
            <consortium name="The Broad Institute Genomics Platform"/>
            <consortium name="The Broad Institute Genome Sequencing Center for Infectious Disease"/>
            <person name="Wu L."/>
            <person name="Ma J."/>
        </authorList>
    </citation>
    <scope>NUCLEOTIDE SEQUENCE [LARGE SCALE GENOMIC DNA]</scope>
    <source>
        <strain evidence="7 8">CGMCC 1.12553</strain>
    </source>
</reference>
<dbReference type="NCBIfam" id="TIGR01509">
    <property type="entry name" value="HAD-SF-IA-v3"/>
    <property type="match status" value="1"/>
</dbReference>
<dbReference type="GO" id="GO:0016787">
    <property type="term" value="F:hydrolase activity"/>
    <property type="evidence" value="ECO:0007669"/>
    <property type="project" value="UniProtKB-KW"/>
</dbReference>
<evidence type="ECO:0000256" key="6">
    <source>
        <dbReference type="SAM" id="MobiDB-lite"/>
    </source>
</evidence>
<evidence type="ECO:0000256" key="3">
    <source>
        <dbReference type="ARBA" id="ARBA00022723"/>
    </source>
</evidence>
<dbReference type="Gene3D" id="1.20.120.710">
    <property type="entry name" value="Haloacid dehalogenase hydrolase-like domain"/>
    <property type="match status" value="1"/>
</dbReference>
<dbReference type="SFLD" id="SFLDG01129">
    <property type="entry name" value="C1.5:_HAD__Beta-PGM__Phosphata"/>
    <property type="match status" value="1"/>
</dbReference>
<dbReference type="InterPro" id="IPR006439">
    <property type="entry name" value="HAD-SF_hydro_IA"/>
</dbReference>
<dbReference type="InterPro" id="IPR036412">
    <property type="entry name" value="HAD-like_sf"/>
</dbReference>
<comment type="similarity">
    <text evidence="2">Belongs to the HAD-like hydrolase superfamily.</text>
</comment>
<comment type="cofactor">
    <cofactor evidence="1">
        <name>Mg(2+)</name>
        <dbReference type="ChEBI" id="CHEBI:18420"/>
    </cofactor>
</comment>